<name>A0ABW0I3M0_9BACL</name>
<dbReference type="SUPFAM" id="SSF109854">
    <property type="entry name" value="DinB/YfiT-like putative metalloenzymes"/>
    <property type="match status" value="1"/>
</dbReference>
<proteinExistence type="predicted"/>
<dbReference type="InterPro" id="IPR024775">
    <property type="entry name" value="DinB-like"/>
</dbReference>
<reference evidence="3" key="1">
    <citation type="journal article" date="2019" name="Int. J. Syst. Evol. Microbiol.">
        <title>The Global Catalogue of Microorganisms (GCM) 10K type strain sequencing project: providing services to taxonomists for standard genome sequencing and annotation.</title>
        <authorList>
            <consortium name="The Broad Institute Genomics Platform"/>
            <consortium name="The Broad Institute Genome Sequencing Center for Infectious Disease"/>
            <person name="Wu L."/>
            <person name="Ma J."/>
        </authorList>
    </citation>
    <scope>NUCLEOTIDE SEQUENCE [LARGE SCALE GENOMIC DNA]</scope>
    <source>
        <strain evidence="3">CGMCC 1.18575</strain>
    </source>
</reference>
<organism evidence="2 3">
    <name type="scientific">Cohnella soli</name>
    <dbReference type="NCBI Taxonomy" id="425005"/>
    <lineage>
        <taxon>Bacteria</taxon>
        <taxon>Bacillati</taxon>
        <taxon>Bacillota</taxon>
        <taxon>Bacilli</taxon>
        <taxon>Bacillales</taxon>
        <taxon>Paenibacillaceae</taxon>
        <taxon>Cohnella</taxon>
    </lineage>
</organism>
<dbReference type="InterPro" id="IPR034660">
    <property type="entry name" value="DinB/YfiT-like"/>
</dbReference>
<gene>
    <name evidence="2" type="ORF">ACFPOF_24390</name>
</gene>
<evidence type="ECO:0000259" key="1">
    <source>
        <dbReference type="Pfam" id="PF12867"/>
    </source>
</evidence>
<dbReference type="Proteomes" id="UP001596113">
    <property type="component" value="Unassembled WGS sequence"/>
</dbReference>
<keyword evidence="3" id="KW-1185">Reference proteome</keyword>
<dbReference type="Pfam" id="PF12867">
    <property type="entry name" value="DinB_2"/>
    <property type="match status" value="1"/>
</dbReference>
<dbReference type="RefSeq" id="WP_378137587.1">
    <property type="nucleotide sequence ID" value="NZ_JBHSMI010000052.1"/>
</dbReference>
<comment type="caution">
    <text evidence="2">The sequence shown here is derived from an EMBL/GenBank/DDBJ whole genome shotgun (WGS) entry which is preliminary data.</text>
</comment>
<evidence type="ECO:0000313" key="3">
    <source>
        <dbReference type="Proteomes" id="UP001596113"/>
    </source>
</evidence>
<dbReference type="Gene3D" id="1.20.120.450">
    <property type="entry name" value="dinb family like domain"/>
    <property type="match status" value="1"/>
</dbReference>
<accession>A0ABW0I3M0</accession>
<protein>
    <submittedName>
        <fullName evidence="2">DinB family protein</fullName>
    </submittedName>
</protein>
<dbReference type="EMBL" id="JBHSMI010000052">
    <property type="protein sequence ID" value="MFC5405892.1"/>
    <property type="molecule type" value="Genomic_DNA"/>
</dbReference>
<feature type="domain" description="DinB-like" evidence="1">
    <location>
        <begin position="25"/>
        <end position="146"/>
    </location>
</feature>
<sequence length="163" mass="19090">MMNQQGLLIGWDAAYDKEDWYPPLVDALKNVTAEQASWRPEGGHVNTIWETLQHLVYYKERLLKRLTGEEQDYPSDVTNDDTFAIPAATEAEWQSSVDRACEVHLGLREKLAAMTDERLDMKLPHREVGLWLQQLIDHDAYHIGQIIFLRKLQRSWPERRAFE</sequence>
<evidence type="ECO:0000313" key="2">
    <source>
        <dbReference type="EMBL" id="MFC5405892.1"/>
    </source>
</evidence>